<keyword evidence="1" id="KW-0812">Transmembrane</keyword>
<feature type="transmembrane region" description="Helical" evidence="1">
    <location>
        <begin position="30"/>
        <end position="50"/>
    </location>
</feature>
<feature type="transmembrane region" description="Helical" evidence="1">
    <location>
        <begin position="95"/>
        <end position="114"/>
    </location>
</feature>
<keyword evidence="1" id="KW-0472">Membrane</keyword>
<evidence type="ECO:0000256" key="1">
    <source>
        <dbReference type="SAM" id="Phobius"/>
    </source>
</evidence>
<feature type="transmembrane region" description="Helical" evidence="1">
    <location>
        <begin position="57"/>
        <end position="75"/>
    </location>
</feature>
<protein>
    <submittedName>
        <fullName evidence="2">Uncharacterized protein</fullName>
    </submittedName>
</protein>
<proteinExistence type="predicted"/>
<feature type="transmembrane region" description="Helical" evidence="1">
    <location>
        <begin position="135"/>
        <end position="156"/>
    </location>
</feature>
<accession>A0A2S8FD39</accession>
<dbReference type="RefSeq" id="WP_105357280.1">
    <property type="nucleotide sequence ID" value="NZ_PUIB01000021.1"/>
</dbReference>
<comment type="caution">
    <text evidence="2">The sequence shown here is derived from an EMBL/GenBank/DDBJ whole genome shotgun (WGS) entry which is preliminary data.</text>
</comment>
<feature type="transmembrane region" description="Helical" evidence="1">
    <location>
        <begin position="201"/>
        <end position="225"/>
    </location>
</feature>
<sequence length="293" mass="32500">MLAFCLAGFVFLDFSAPLWEQARGHQEWKIAYNGLLGLLLLQLNLIAIWVALGEGRFLLRILGGLLAISAMVVVYDLGTFTFFAGRIRPATESAWMGRALLMIVLAIAFGMAIFRSATGRRLTTTEVRRPASARFYLVDLLLLTAVVGIVLAIFTFDQTRISQLLPGLFWIALLYGVAAPVAFFIALPVLVVAFQSRSANYFWPFTISVVSLVMTTFYAVAAILLGMDRGWMFRHFLELLTLNAAQAYGLFGVLVLLRFSGYELRVVDGRRNRASAAVRPSEVVEADPWSNDD</sequence>
<evidence type="ECO:0000313" key="2">
    <source>
        <dbReference type="EMBL" id="PQO30083.1"/>
    </source>
</evidence>
<dbReference type="Proteomes" id="UP000239388">
    <property type="component" value="Unassembled WGS sequence"/>
</dbReference>
<gene>
    <name evidence="2" type="ORF">C5Y98_21250</name>
</gene>
<keyword evidence="1" id="KW-1133">Transmembrane helix</keyword>
<feature type="transmembrane region" description="Helical" evidence="1">
    <location>
        <begin position="245"/>
        <end position="264"/>
    </location>
</feature>
<dbReference type="EMBL" id="PUIB01000021">
    <property type="protein sequence ID" value="PQO30083.1"/>
    <property type="molecule type" value="Genomic_DNA"/>
</dbReference>
<dbReference type="AlphaFoldDB" id="A0A2S8FD39"/>
<evidence type="ECO:0000313" key="3">
    <source>
        <dbReference type="Proteomes" id="UP000239388"/>
    </source>
</evidence>
<feature type="transmembrane region" description="Helical" evidence="1">
    <location>
        <begin position="168"/>
        <end position="194"/>
    </location>
</feature>
<name>A0A2S8FD39_9BACT</name>
<organism evidence="2 3">
    <name type="scientific">Blastopirellula marina</name>
    <dbReference type="NCBI Taxonomy" id="124"/>
    <lineage>
        <taxon>Bacteria</taxon>
        <taxon>Pseudomonadati</taxon>
        <taxon>Planctomycetota</taxon>
        <taxon>Planctomycetia</taxon>
        <taxon>Pirellulales</taxon>
        <taxon>Pirellulaceae</taxon>
        <taxon>Blastopirellula</taxon>
    </lineage>
</organism>
<reference evidence="2 3" key="1">
    <citation type="submission" date="2018-02" db="EMBL/GenBank/DDBJ databases">
        <title>Comparative genomes isolates from brazilian mangrove.</title>
        <authorList>
            <person name="Araujo J.E."/>
            <person name="Taketani R.G."/>
            <person name="Silva M.C.P."/>
            <person name="Loureco M.V."/>
            <person name="Andreote F.D."/>
        </authorList>
    </citation>
    <scope>NUCLEOTIDE SEQUENCE [LARGE SCALE GENOMIC DNA]</scope>
    <source>
        <strain evidence="2 3">NAP PRIS-MGV</strain>
    </source>
</reference>